<dbReference type="PANTHER" id="PTHR32208:SF58">
    <property type="entry name" value="GALACTOSE OXIDASE-LIKE EARLY SET DOMAIN-CONTAINING PROTEIN"/>
    <property type="match status" value="1"/>
</dbReference>
<gene>
    <name evidence="2" type="ORF">J5N97_027420</name>
</gene>
<comment type="caution">
    <text evidence="2">The sequence shown here is derived from an EMBL/GenBank/DDBJ whole genome shotgun (WGS) entry which is preliminary data.</text>
</comment>
<accession>A0A9D5C566</accession>
<dbReference type="InterPro" id="IPR009880">
    <property type="entry name" value="Glyoxal_oxidase_N"/>
</dbReference>
<reference evidence="2" key="1">
    <citation type="submission" date="2021-03" db="EMBL/GenBank/DDBJ databases">
        <authorList>
            <person name="Li Z."/>
            <person name="Yang C."/>
        </authorList>
    </citation>
    <scope>NUCLEOTIDE SEQUENCE</scope>
    <source>
        <strain evidence="2">Dzin_1.0</strain>
        <tissue evidence="2">Leaf</tissue>
    </source>
</reference>
<sequence length="177" mass="19710">MPGGAARNYLSSSLSVLLHLRFDHNNSNNIQAEIMVCAGAEPGSNSRKMKVELLPVADTCGRLVVTEESPEWEMERMPFRRVMGDMVVLPTGDVLIMNGAGKGTAGWCMGRELVLRPVLYRKASREFEVMNQTKIPRLYHSTAHLFSNRRVVVRGSNQNIRFDGVLGGDNVSYKDGR</sequence>
<evidence type="ECO:0000313" key="2">
    <source>
        <dbReference type="EMBL" id="KAJ0966282.1"/>
    </source>
</evidence>
<keyword evidence="3" id="KW-1185">Reference proteome</keyword>
<dbReference type="Gene3D" id="2.130.10.80">
    <property type="entry name" value="Galactose oxidase/kelch, beta-propeller"/>
    <property type="match status" value="1"/>
</dbReference>
<dbReference type="PANTHER" id="PTHR32208">
    <property type="entry name" value="SECRETED PROTEIN-RELATED"/>
    <property type="match status" value="1"/>
</dbReference>
<evidence type="ECO:0000313" key="3">
    <source>
        <dbReference type="Proteomes" id="UP001085076"/>
    </source>
</evidence>
<evidence type="ECO:0000259" key="1">
    <source>
        <dbReference type="Pfam" id="PF07250"/>
    </source>
</evidence>
<proteinExistence type="predicted"/>
<organism evidence="2 3">
    <name type="scientific">Dioscorea zingiberensis</name>
    <dbReference type="NCBI Taxonomy" id="325984"/>
    <lineage>
        <taxon>Eukaryota</taxon>
        <taxon>Viridiplantae</taxon>
        <taxon>Streptophyta</taxon>
        <taxon>Embryophyta</taxon>
        <taxon>Tracheophyta</taxon>
        <taxon>Spermatophyta</taxon>
        <taxon>Magnoliopsida</taxon>
        <taxon>Liliopsida</taxon>
        <taxon>Dioscoreales</taxon>
        <taxon>Dioscoreaceae</taxon>
        <taxon>Dioscorea</taxon>
    </lineage>
</organism>
<dbReference type="Proteomes" id="UP001085076">
    <property type="component" value="Miscellaneous, Linkage group lg08"/>
</dbReference>
<dbReference type="InterPro" id="IPR011043">
    <property type="entry name" value="Gal_Oxase/kelch_b-propeller"/>
</dbReference>
<feature type="domain" description="Glyoxal oxidase N-terminal" evidence="1">
    <location>
        <begin position="1"/>
        <end position="162"/>
    </location>
</feature>
<protein>
    <recommendedName>
        <fullName evidence="1">Glyoxal oxidase N-terminal domain-containing protein</fullName>
    </recommendedName>
</protein>
<reference evidence="2" key="2">
    <citation type="journal article" date="2022" name="Hortic Res">
        <title>The genome of Dioscorea zingiberensis sheds light on the biosynthesis, origin and evolution of the medicinally important diosgenin saponins.</title>
        <authorList>
            <person name="Li Y."/>
            <person name="Tan C."/>
            <person name="Li Z."/>
            <person name="Guo J."/>
            <person name="Li S."/>
            <person name="Chen X."/>
            <person name="Wang C."/>
            <person name="Dai X."/>
            <person name="Yang H."/>
            <person name="Song W."/>
            <person name="Hou L."/>
            <person name="Xu J."/>
            <person name="Tong Z."/>
            <person name="Xu A."/>
            <person name="Yuan X."/>
            <person name="Wang W."/>
            <person name="Yang Q."/>
            <person name="Chen L."/>
            <person name="Sun Z."/>
            <person name="Wang K."/>
            <person name="Pan B."/>
            <person name="Chen J."/>
            <person name="Bao Y."/>
            <person name="Liu F."/>
            <person name="Qi X."/>
            <person name="Gang D.R."/>
            <person name="Wen J."/>
            <person name="Li J."/>
        </authorList>
    </citation>
    <scope>NUCLEOTIDE SEQUENCE</scope>
    <source>
        <strain evidence="2">Dzin_1.0</strain>
    </source>
</reference>
<dbReference type="InterPro" id="IPR037293">
    <property type="entry name" value="Gal_Oxidase_central_sf"/>
</dbReference>
<dbReference type="AlphaFoldDB" id="A0A9D5C566"/>
<dbReference type="Pfam" id="PF07250">
    <property type="entry name" value="Glyoxal_oxid_N"/>
    <property type="match status" value="1"/>
</dbReference>
<dbReference type="OrthoDB" id="786381at2759"/>
<name>A0A9D5C566_9LILI</name>
<dbReference type="SUPFAM" id="SSF50965">
    <property type="entry name" value="Galactose oxidase, central domain"/>
    <property type="match status" value="1"/>
</dbReference>
<dbReference type="EMBL" id="JAGGNH010000008">
    <property type="protein sequence ID" value="KAJ0966282.1"/>
    <property type="molecule type" value="Genomic_DNA"/>
</dbReference>